<dbReference type="Proteomes" id="UP000000322">
    <property type="component" value="Chromosome"/>
</dbReference>
<dbReference type="Gene3D" id="3.40.190.10">
    <property type="entry name" value="Periplasmic binding protein-like II"/>
    <property type="match status" value="2"/>
</dbReference>
<dbReference type="InterPro" id="IPR006059">
    <property type="entry name" value="SBP"/>
</dbReference>
<dbReference type="GO" id="GO:0042956">
    <property type="term" value="P:maltodextrin transmembrane transport"/>
    <property type="evidence" value="ECO:0007669"/>
    <property type="project" value="TreeGrafter"/>
</dbReference>
<comment type="similarity">
    <text evidence="1">Belongs to the bacterial solute-binding protein 1 family.</text>
</comment>
<evidence type="ECO:0000256" key="2">
    <source>
        <dbReference type="ARBA" id="ARBA00022448"/>
    </source>
</evidence>
<keyword evidence="6" id="KW-1185">Reference proteome</keyword>
<dbReference type="InterPro" id="IPR006311">
    <property type="entry name" value="TAT_signal"/>
</dbReference>
<dbReference type="PANTHER" id="PTHR30061:SF50">
    <property type="entry name" value="MALTOSE_MALTODEXTRIN-BINDING PERIPLASMIC PROTEIN"/>
    <property type="match status" value="1"/>
</dbReference>
<dbReference type="SUPFAM" id="SSF53850">
    <property type="entry name" value="Periplasmic binding protein-like II"/>
    <property type="match status" value="1"/>
</dbReference>
<dbReference type="AlphaFoldDB" id="D1BHW5"/>
<dbReference type="PROSITE" id="PS51318">
    <property type="entry name" value="TAT"/>
    <property type="match status" value="1"/>
</dbReference>
<gene>
    <name evidence="5" type="ordered locus">Sked_21150</name>
</gene>
<evidence type="ECO:0000256" key="4">
    <source>
        <dbReference type="SAM" id="SignalP"/>
    </source>
</evidence>
<keyword evidence="2" id="KW-0813">Transport</keyword>
<feature type="signal peptide" evidence="4">
    <location>
        <begin position="1"/>
        <end position="22"/>
    </location>
</feature>
<dbReference type="GO" id="GO:0015768">
    <property type="term" value="P:maltose transport"/>
    <property type="evidence" value="ECO:0007669"/>
    <property type="project" value="TreeGrafter"/>
</dbReference>
<dbReference type="EMBL" id="CP001819">
    <property type="protein sequence ID" value="ACZ22035.1"/>
    <property type="molecule type" value="Genomic_DNA"/>
</dbReference>
<dbReference type="Pfam" id="PF13416">
    <property type="entry name" value="SBP_bac_8"/>
    <property type="match status" value="1"/>
</dbReference>
<dbReference type="HOGENOM" id="CLU_031285_10_1_11"/>
<sequence>MMIRRRLLAPTAIAAAAALLLAGCGRDTDSPAQADDAVELTSGPASGTVTIWAQGTEGEALTEFIKPFEEANPDVTVKVTAVPWDSAQNKYQTAVAGGTTPDIGMLGSDWMPTFANALQPKPEAIDTSGMFDFATTSTTFDGVEYAVPWYVETRVLFYRTDLAEQAGFDTFPTDWDGFKALAQAYQDEAGAEYGVALPSGGWNSFLSSLPFAWSNGAEVMDADQTTWTLDTPEVTGAVDYIDSFFADGIANRNPDAEAGSTTAAFVDGSVPMFMSGPWDIPGLKTAGGEGFEDKFGVGLVPASPDGTSTSFAAGANLAVFKDAENPEAAWKLVEWLSQPEVQVDWFSAVNDLPAQESAWDDPTLTADPKVAGFGEQLKSVKIAPTLTTWPQVSAAADTQLEQILRGDKDPAVALGELQSTADSLGTGQ</sequence>
<dbReference type="PANTHER" id="PTHR30061">
    <property type="entry name" value="MALTOSE-BINDING PERIPLASMIC PROTEIN"/>
    <property type="match status" value="1"/>
</dbReference>
<keyword evidence="3 4" id="KW-0732">Signal</keyword>
<name>D1BHW5_SANKS</name>
<evidence type="ECO:0000256" key="3">
    <source>
        <dbReference type="ARBA" id="ARBA00022729"/>
    </source>
</evidence>
<proteinExistence type="inferred from homology"/>
<evidence type="ECO:0000313" key="5">
    <source>
        <dbReference type="EMBL" id="ACZ22035.1"/>
    </source>
</evidence>
<reference evidence="5 6" key="1">
    <citation type="journal article" date="2009" name="Stand. Genomic Sci.">
        <title>Complete genome sequence of Sanguibacter keddieii type strain (ST-74).</title>
        <authorList>
            <person name="Ivanova N."/>
            <person name="Sikorski J."/>
            <person name="Sims D."/>
            <person name="Brettin T."/>
            <person name="Detter J.C."/>
            <person name="Han C."/>
            <person name="Lapidus A."/>
            <person name="Copeland A."/>
            <person name="Glavina Del Rio T."/>
            <person name="Nolan M."/>
            <person name="Chen F."/>
            <person name="Lucas S."/>
            <person name="Tice H."/>
            <person name="Cheng J.F."/>
            <person name="Bruce D."/>
            <person name="Goodwin L."/>
            <person name="Pitluck S."/>
            <person name="Pati A."/>
            <person name="Mavromatis K."/>
            <person name="Chen A."/>
            <person name="Palaniappan K."/>
            <person name="D'haeseleer P."/>
            <person name="Chain P."/>
            <person name="Bristow J."/>
            <person name="Eisen J.A."/>
            <person name="Markowitz V."/>
            <person name="Hugenholtz P."/>
            <person name="Goker M."/>
            <person name="Pukall R."/>
            <person name="Klenk H.P."/>
            <person name="Kyrpides N.C."/>
        </authorList>
    </citation>
    <scope>NUCLEOTIDE SEQUENCE [LARGE SCALE GENOMIC DNA]</scope>
    <source>
        <strain evidence="6">ATCC 51767 / DSM 10542 / NCFB 3025 / ST-74</strain>
    </source>
</reference>
<dbReference type="GO" id="GO:0055052">
    <property type="term" value="C:ATP-binding cassette (ABC) transporter complex, substrate-binding subunit-containing"/>
    <property type="evidence" value="ECO:0007669"/>
    <property type="project" value="TreeGrafter"/>
</dbReference>
<feature type="chain" id="PRO_5039086521" evidence="4">
    <location>
        <begin position="23"/>
        <end position="428"/>
    </location>
</feature>
<dbReference type="eggNOG" id="COG2182">
    <property type="taxonomic scope" value="Bacteria"/>
</dbReference>
<dbReference type="PROSITE" id="PS51257">
    <property type="entry name" value="PROKAR_LIPOPROTEIN"/>
    <property type="match status" value="1"/>
</dbReference>
<organism evidence="5 6">
    <name type="scientific">Sanguibacter keddieii (strain ATCC 51767 / DSM 10542 / NCFB 3025 / ST-74)</name>
    <dbReference type="NCBI Taxonomy" id="446469"/>
    <lineage>
        <taxon>Bacteria</taxon>
        <taxon>Bacillati</taxon>
        <taxon>Actinomycetota</taxon>
        <taxon>Actinomycetes</taxon>
        <taxon>Micrococcales</taxon>
        <taxon>Sanguibacteraceae</taxon>
        <taxon>Sanguibacter</taxon>
    </lineage>
</organism>
<evidence type="ECO:0000313" key="6">
    <source>
        <dbReference type="Proteomes" id="UP000000322"/>
    </source>
</evidence>
<protein>
    <submittedName>
        <fullName evidence="5">Carbohydrate-binding protein</fullName>
    </submittedName>
</protein>
<dbReference type="KEGG" id="ske:Sked_21150"/>
<dbReference type="GO" id="GO:1901982">
    <property type="term" value="F:maltose binding"/>
    <property type="evidence" value="ECO:0007669"/>
    <property type="project" value="TreeGrafter"/>
</dbReference>
<dbReference type="STRING" id="446469.Sked_21150"/>
<accession>D1BHW5</accession>
<evidence type="ECO:0000256" key="1">
    <source>
        <dbReference type="ARBA" id="ARBA00008520"/>
    </source>
</evidence>